<sequence length="304" mass="31526">MPFQRGRVVVGLATHVFQVHRRKIDMSRRICTCVGVRAAGRRALMVAAALAAVVAPPPAALAGTDTFVADGVTLRLVALLPDADGRMRAALALDLDPGWKTYWIAPGPVGLAPRLDFSASEGVSDPTVSFPVPIRFAEGEAQSVGYDAPVEFAIHARADTPAPTLRLDAFLGICRELCVPLQAVLEALPSDRLSDRALVARAESTAPAETGLLAPTAARWSADGGSLRFALAHGAGGVPLDAFVSAGDGWAFGPPVTEGSDGAEELSLPVLSRPPNAPDAARVDILLTAGESAQLSRAVPVAPR</sequence>
<dbReference type="InterPro" id="IPR028250">
    <property type="entry name" value="DsbDN"/>
</dbReference>
<dbReference type="EMBL" id="QYRN01000001">
    <property type="protein sequence ID" value="RIY03803.1"/>
    <property type="molecule type" value="Genomic_DNA"/>
</dbReference>
<keyword evidence="3" id="KW-1185">Reference proteome</keyword>
<reference evidence="3" key="1">
    <citation type="submission" date="2018-09" db="EMBL/GenBank/DDBJ databases">
        <authorList>
            <person name="Tuo L."/>
        </authorList>
    </citation>
    <scope>NUCLEOTIDE SEQUENCE [LARGE SCALE GENOMIC DNA]</scope>
    <source>
        <strain evidence="3">M2BS4Y-1</strain>
    </source>
</reference>
<feature type="domain" description="Thiol:disulfide interchange protein DsbD N-terminal" evidence="1">
    <location>
        <begin position="84"/>
        <end position="186"/>
    </location>
</feature>
<organism evidence="2 3">
    <name type="scientific">Aureimonas flava</name>
    <dbReference type="NCBI Taxonomy" id="2320271"/>
    <lineage>
        <taxon>Bacteria</taxon>
        <taxon>Pseudomonadati</taxon>
        <taxon>Pseudomonadota</taxon>
        <taxon>Alphaproteobacteria</taxon>
        <taxon>Hyphomicrobiales</taxon>
        <taxon>Aurantimonadaceae</taxon>
        <taxon>Aureimonas</taxon>
    </lineage>
</organism>
<evidence type="ECO:0000259" key="1">
    <source>
        <dbReference type="Pfam" id="PF11412"/>
    </source>
</evidence>
<evidence type="ECO:0000313" key="3">
    <source>
        <dbReference type="Proteomes" id="UP000265750"/>
    </source>
</evidence>
<proteinExistence type="predicted"/>
<dbReference type="Pfam" id="PF11412">
    <property type="entry name" value="DsbD_N"/>
    <property type="match status" value="1"/>
</dbReference>
<name>A0A3A1WRV8_9HYPH</name>
<protein>
    <recommendedName>
        <fullName evidence="1">Thiol:disulfide interchange protein DsbD N-terminal domain-containing protein</fullName>
    </recommendedName>
</protein>
<accession>A0A3A1WRV8</accession>
<comment type="caution">
    <text evidence="2">The sequence shown here is derived from an EMBL/GenBank/DDBJ whole genome shotgun (WGS) entry which is preliminary data.</text>
</comment>
<dbReference type="Proteomes" id="UP000265750">
    <property type="component" value="Unassembled WGS sequence"/>
</dbReference>
<gene>
    <name evidence="2" type="ORF">D3218_01145</name>
</gene>
<dbReference type="AlphaFoldDB" id="A0A3A1WRV8"/>
<evidence type="ECO:0000313" key="2">
    <source>
        <dbReference type="EMBL" id="RIY03803.1"/>
    </source>
</evidence>